<organism evidence="1 2">
    <name type="scientific">Thalictrum thalictroides</name>
    <name type="common">Rue-anemone</name>
    <name type="synonym">Anemone thalictroides</name>
    <dbReference type="NCBI Taxonomy" id="46969"/>
    <lineage>
        <taxon>Eukaryota</taxon>
        <taxon>Viridiplantae</taxon>
        <taxon>Streptophyta</taxon>
        <taxon>Embryophyta</taxon>
        <taxon>Tracheophyta</taxon>
        <taxon>Spermatophyta</taxon>
        <taxon>Magnoliopsida</taxon>
        <taxon>Ranunculales</taxon>
        <taxon>Ranunculaceae</taxon>
        <taxon>Thalictroideae</taxon>
        <taxon>Thalictrum</taxon>
    </lineage>
</organism>
<evidence type="ECO:0000313" key="2">
    <source>
        <dbReference type="Proteomes" id="UP000554482"/>
    </source>
</evidence>
<comment type="caution">
    <text evidence="1">The sequence shown here is derived from an EMBL/GenBank/DDBJ whole genome shotgun (WGS) entry which is preliminary data.</text>
</comment>
<dbReference type="AlphaFoldDB" id="A0A7J6VUN8"/>
<accession>A0A7J6VUN8</accession>
<name>A0A7J6VUN8_THATH</name>
<sequence>MNSEGLKSVLKDFKDGIFEKKTPHGHSEIDSTSALQSFLNHIPVESIPRIRTTQVLILVSSILLEWFYGRLRFESDGCPFCIYGDQSIAEAFHSLWENKKDQIAVLNRETAKLVGVMGISR</sequence>
<gene>
    <name evidence="1" type="ORF">FRX31_022527</name>
</gene>
<reference evidence="1 2" key="1">
    <citation type="submission" date="2020-06" db="EMBL/GenBank/DDBJ databases">
        <title>Transcriptomic and genomic resources for Thalictrum thalictroides and T. hernandezii: Facilitating candidate gene discovery in an emerging model plant lineage.</title>
        <authorList>
            <person name="Arias T."/>
            <person name="Riano-Pachon D.M."/>
            <person name="Di Stilio V.S."/>
        </authorList>
    </citation>
    <scope>NUCLEOTIDE SEQUENCE [LARGE SCALE GENOMIC DNA]</scope>
    <source>
        <strain evidence="2">cv. WT478/WT964</strain>
        <tissue evidence="1">Leaves</tissue>
    </source>
</reference>
<proteinExistence type="predicted"/>
<dbReference type="Proteomes" id="UP000554482">
    <property type="component" value="Unassembled WGS sequence"/>
</dbReference>
<evidence type="ECO:0000313" key="1">
    <source>
        <dbReference type="EMBL" id="KAF5187890.1"/>
    </source>
</evidence>
<keyword evidence="2" id="KW-1185">Reference proteome</keyword>
<dbReference type="OrthoDB" id="449052at2759"/>
<protein>
    <submittedName>
        <fullName evidence="1">Uncharacterized protein</fullName>
    </submittedName>
</protein>
<dbReference type="EMBL" id="JABWDY010027439">
    <property type="protein sequence ID" value="KAF5187890.1"/>
    <property type="molecule type" value="Genomic_DNA"/>
</dbReference>